<sequence>MLGHESSVTARGAVNGLGLCLGELLHTCHAASVLRCLPHIVNAANNPYWLVKVELCELLSGLPLSYIDHVESNSSSCSVGSSGGIRGTLRQSDHFSHRVLTAVFIPLLADNDQRVRAAAATSVVKLVPEVMSSGDLVGKVAHNLVESGHLQGTDYAKRGGGSQQKLVIQVPTRGLPSFPVMPFNKLFVGSGCDVRSCSFSSCGYLSLRRPCEATSEAQAVSSVPKSLSRLVYLFSSHLLTIDNKQLMLGCLEALALLSEDYPPVLYPNAWSCNSSQRDACLSGSHIGLITQVLSLAGEASIAGDLAVQQHILTIAANLLAGICVEALRNPSEDVNQSKLPWGHLNNNILRSVAEAVVEHLLRVLCVYSHVLEEQTPGAKPTLPPLQAPAGLSPIKRKTRADSAGEKGRSHSPAKGEKVDEDRERKNSKSMNIGSFAHLPEYIKLYDMLKNAYTNYKMSLDTATSDKLCGLLKVCLRVLGRLLEVGSCVEFGPMAEELLHYLKCATVLMPTATIQSGQQLLKCLFGSNVMALFEQLVHGSGNKSGDALPPSTMDLFPLEMQEDASYGLYHRCFMVPLAQLQTDLNAAAEMHGDNDPISLGLQRKGSSGIFKTLTRNNDKSSLSSYIRLFEPLVIKSLK</sequence>
<proteinExistence type="inferred from homology"/>
<dbReference type="Gene3D" id="1.25.10.10">
    <property type="entry name" value="Leucine-rich Repeat Variant"/>
    <property type="match status" value="1"/>
</dbReference>
<dbReference type="InterPro" id="IPR024613">
    <property type="entry name" value="Huntingtin_N_HEAT_rpt-2"/>
</dbReference>
<dbReference type="EMBL" id="CAXKWB010062450">
    <property type="protein sequence ID" value="CAL4185311.1"/>
    <property type="molecule type" value="Genomic_DNA"/>
</dbReference>
<evidence type="ECO:0000256" key="2">
    <source>
        <dbReference type="ARBA" id="ARBA00007153"/>
    </source>
</evidence>
<dbReference type="InterPro" id="IPR028426">
    <property type="entry name" value="Huntingtin_fam"/>
</dbReference>
<evidence type="ECO:0008006" key="6">
    <source>
        <dbReference type="Google" id="ProtNLM"/>
    </source>
</evidence>
<dbReference type="SUPFAM" id="SSF48371">
    <property type="entry name" value="ARM repeat"/>
    <property type="match status" value="1"/>
</dbReference>
<organism evidence="4 5">
    <name type="scientific">Meganyctiphanes norvegica</name>
    <name type="common">Northern krill</name>
    <name type="synonym">Thysanopoda norvegica</name>
    <dbReference type="NCBI Taxonomy" id="48144"/>
    <lineage>
        <taxon>Eukaryota</taxon>
        <taxon>Metazoa</taxon>
        <taxon>Ecdysozoa</taxon>
        <taxon>Arthropoda</taxon>
        <taxon>Crustacea</taxon>
        <taxon>Multicrustacea</taxon>
        <taxon>Malacostraca</taxon>
        <taxon>Eumalacostraca</taxon>
        <taxon>Eucarida</taxon>
        <taxon>Euphausiacea</taxon>
        <taxon>Euphausiidae</taxon>
        <taxon>Meganyctiphanes</taxon>
    </lineage>
</organism>
<protein>
    <recommendedName>
        <fullName evidence="6">Huntingtin</fullName>
    </recommendedName>
</protein>
<dbReference type="Proteomes" id="UP001497623">
    <property type="component" value="Unassembled WGS sequence"/>
</dbReference>
<evidence type="ECO:0000313" key="4">
    <source>
        <dbReference type="EMBL" id="CAL4185311.1"/>
    </source>
</evidence>
<dbReference type="InterPro" id="IPR016024">
    <property type="entry name" value="ARM-type_fold"/>
</dbReference>
<comment type="caution">
    <text evidence="4">The sequence shown here is derived from an EMBL/GenBank/DDBJ whole genome shotgun (WGS) entry which is preliminary data.</text>
</comment>
<dbReference type="PANTHER" id="PTHR10170">
    <property type="entry name" value="HUNTINGTON DISEASE PROTEIN"/>
    <property type="match status" value="1"/>
</dbReference>
<feature type="non-terminal residue" evidence="4">
    <location>
        <position position="637"/>
    </location>
</feature>
<reference evidence="4 5" key="1">
    <citation type="submission" date="2024-05" db="EMBL/GenBank/DDBJ databases">
        <authorList>
            <person name="Wallberg A."/>
        </authorList>
    </citation>
    <scope>NUCLEOTIDE SEQUENCE [LARGE SCALE GENOMIC DNA]</scope>
</reference>
<evidence type="ECO:0000256" key="1">
    <source>
        <dbReference type="ARBA" id="ARBA00002907"/>
    </source>
</evidence>
<dbReference type="AlphaFoldDB" id="A0AAV2SCM1"/>
<feature type="compositionally biased region" description="Basic and acidic residues" evidence="3">
    <location>
        <begin position="399"/>
        <end position="426"/>
    </location>
</feature>
<dbReference type="Pfam" id="PF12372">
    <property type="entry name" value="Htt_N-HEAT"/>
    <property type="match status" value="1"/>
</dbReference>
<gene>
    <name evidence="4" type="ORF">MNOR_LOCUS35934</name>
</gene>
<dbReference type="InterPro" id="IPR011989">
    <property type="entry name" value="ARM-like"/>
</dbReference>
<keyword evidence="5" id="KW-1185">Reference proteome</keyword>
<evidence type="ECO:0000256" key="3">
    <source>
        <dbReference type="SAM" id="MobiDB-lite"/>
    </source>
</evidence>
<comment type="similarity">
    <text evidence="2">Belongs to the huntingtin family.</text>
</comment>
<dbReference type="PANTHER" id="PTHR10170:SF10">
    <property type="entry name" value="HUNTINGTIN"/>
    <property type="match status" value="1"/>
</dbReference>
<evidence type="ECO:0000313" key="5">
    <source>
        <dbReference type="Proteomes" id="UP001497623"/>
    </source>
</evidence>
<feature type="region of interest" description="Disordered" evidence="3">
    <location>
        <begin position="375"/>
        <end position="426"/>
    </location>
</feature>
<name>A0AAV2SCM1_MEGNR</name>
<accession>A0AAV2SCM1</accession>
<comment type="function">
    <text evidence="1">May play a role in microtubule-mediated transport or vesicle function.</text>
</comment>
<dbReference type="GO" id="GO:0005737">
    <property type="term" value="C:cytoplasm"/>
    <property type="evidence" value="ECO:0007669"/>
    <property type="project" value="TreeGrafter"/>
</dbReference>